<name>A0A4S9A9D5_AURPU</name>
<proteinExistence type="predicted"/>
<dbReference type="Proteomes" id="UP000308802">
    <property type="component" value="Unassembled WGS sequence"/>
</dbReference>
<reference evidence="4 5" key="1">
    <citation type="submission" date="2018-10" db="EMBL/GenBank/DDBJ databases">
        <title>Fifty Aureobasidium pullulans genomes reveal a recombining polyextremotolerant generalist.</title>
        <authorList>
            <person name="Gostincar C."/>
            <person name="Turk M."/>
            <person name="Zajc J."/>
            <person name="Gunde-Cimerman N."/>
        </authorList>
    </citation>
    <scope>NUCLEOTIDE SEQUENCE [LARGE SCALE GENOMIC DNA]</scope>
    <source>
        <strain evidence="4 5">EXF-10659</strain>
    </source>
</reference>
<evidence type="ECO:0000313" key="4">
    <source>
        <dbReference type="EMBL" id="THW75825.1"/>
    </source>
</evidence>
<evidence type="ECO:0000256" key="1">
    <source>
        <dbReference type="PROSITE-ProRule" id="PRU00723"/>
    </source>
</evidence>
<feature type="region of interest" description="Disordered" evidence="2">
    <location>
        <begin position="30"/>
        <end position="78"/>
    </location>
</feature>
<accession>A0A4S9A9D5</accession>
<comment type="caution">
    <text evidence="4">The sequence shown here is derived from an EMBL/GenBank/DDBJ whole genome shotgun (WGS) entry which is preliminary data.</text>
</comment>
<dbReference type="PROSITE" id="PS50103">
    <property type="entry name" value="ZF_C3H1"/>
    <property type="match status" value="1"/>
</dbReference>
<keyword evidence="1" id="KW-0479">Metal-binding</keyword>
<feature type="domain" description="C3H1-type" evidence="3">
    <location>
        <begin position="83"/>
        <end position="113"/>
    </location>
</feature>
<evidence type="ECO:0000259" key="3">
    <source>
        <dbReference type="PROSITE" id="PS50103"/>
    </source>
</evidence>
<feature type="zinc finger region" description="C3H1-type" evidence="1">
    <location>
        <begin position="83"/>
        <end position="113"/>
    </location>
</feature>
<evidence type="ECO:0000256" key="2">
    <source>
        <dbReference type="SAM" id="MobiDB-lite"/>
    </source>
</evidence>
<gene>
    <name evidence="4" type="ORF">D6D19_03683</name>
</gene>
<evidence type="ECO:0000313" key="5">
    <source>
        <dbReference type="Proteomes" id="UP000308802"/>
    </source>
</evidence>
<sequence>MDQRHNARVFLLSAQEGGLKKRLANVRSAQHNNSCASSPKGGHPSYYQRPRCYSRSASPKKDLRSDTPSLADSKNARVTKPKNFRTPLTCFFWHHTGDCKKPDNQCLYAHYHTGLVAEPPISYQGKAMGGATAKKVLGSINQREEEVALRHREIYDAEQRLDSAHAALNEREQAVYQREQVVVEREQAVVEREQAVVEREQAVYQREQAIYQSEQTFYQREQAVIERDTAVTAREQANHERDTAFVAFEEGMLRKLEEDYHGVAATVQQIRRAVSNAQRVLTRRREQVLYHENFSSSPQGARGQGRYGGSIAIDGAIGAMGGLSQQLSEAEVQLTNQIHNAIRIE</sequence>
<dbReference type="InterPro" id="IPR000571">
    <property type="entry name" value="Znf_CCCH"/>
</dbReference>
<dbReference type="GO" id="GO:0008270">
    <property type="term" value="F:zinc ion binding"/>
    <property type="evidence" value="ECO:0007669"/>
    <property type="project" value="UniProtKB-KW"/>
</dbReference>
<organism evidence="4 5">
    <name type="scientific">Aureobasidium pullulans</name>
    <name type="common">Black yeast</name>
    <name type="synonym">Pullularia pullulans</name>
    <dbReference type="NCBI Taxonomy" id="5580"/>
    <lineage>
        <taxon>Eukaryota</taxon>
        <taxon>Fungi</taxon>
        <taxon>Dikarya</taxon>
        <taxon>Ascomycota</taxon>
        <taxon>Pezizomycotina</taxon>
        <taxon>Dothideomycetes</taxon>
        <taxon>Dothideomycetidae</taxon>
        <taxon>Dothideales</taxon>
        <taxon>Saccotheciaceae</taxon>
        <taxon>Aureobasidium</taxon>
    </lineage>
</organism>
<protein>
    <recommendedName>
        <fullName evidence="3">C3H1-type domain-containing protein</fullName>
    </recommendedName>
</protein>
<keyword evidence="1" id="KW-0863">Zinc-finger</keyword>
<dbReference type="EMBL" id="QZAO01000083">
    <property type="protein sequence ID" value="THW75825.1"/>
    <property type="molecule type" value="Genomic_DNA"/>
</dbReference>
<keyword evidence="1" id="KW-0862">Zinc</keyword>
<dbReference type="AlphaFoldDB" id="A0A4S9A9D5"/>